<dbReference type="NCBIfam" id="NF033556">
    <property type="entry name" value="MerTP_fusion"/>
    <property type="match status" value="1"/>
</dbReference>
<dbReference type="GO" id="GO:0015097">
    <property type="term" value="F:mercury ion transmembrane transporter activity"/>
    <property type="evidence" value="ECO:0007669"/>
    <property type="project" value="InterPro"/>
</dbReference>
<keyword evidence="9" id="KW-0479">Metal-binding</keyword>
<feature type="domain" description="HMA" evidence="16">
    <location>
        <begin position="144"/>
        <end position="210"/>
    </location>
</feature>
<evidence type="ECO:0000256" key="10">
    <source>
        <dbReference type="ARBA" id="ARBA00022914"/>
    </source>
</evidence>
<keyword evidence="8 15" id="KW-0812">Transmembrane</keyword>
<evidence type="ECO:0000256" key="6">
    <source>
        <dbReference type="ARBA" id="ARBA00022475"/>
    </source>
</evidence>
<evidence type="ECO:0000313" key="18">
    <source>
        <dbReference type="Proteomes" id="UP000192266"/>
    </source>
</evidence>
<gene>
    <name evidence="17" type="ORF">SAMN00120144_3346</name>
</gene>
<dbReference type="CDD" id="cd00371">
    <property type="entry name" value="HMA"/>
    <property type="match status" value="1"/>
</dbReference>
<keyword evidence="18" id="KW-1185">Reference proteome</keyword>
<keyword evidence="11 15" id="KW-1133">Transmembrane helix</keyword>
<reference evidence="17 18" key="1">
    <citation type="submission" date="2017-04" db="EMBL/GenBank/DDBJ databases">
        <authorList>
            <person name="Afonso C.L."/>
            <person name="Miller P.J."/>
            <person name="Scott M.A."/>
            <person name="Spackman E."/>
            <person name="Goraichik I."/>
            <person name="Dimitrov K.M."/>
            <person name="Suarez D.L."/>
            <person name="Swayne D.E."/>
        </authorList>
    </citation>
    <scope>NUCLEOTIDE SEQUENCE [LARGE SCALE GENOMIC DNA]</scope>
    <source>
        <strain evidence="17 18">DSM 11622</strain>
    </source>
</reference>
<evidence type="ECO:0000259" key="16">
    <source>
        <dbReference type="PROSITE" id="PS50846"/>
    </source>
</evidence>
<evidence type="ECO:0000256" key="3">
    <source>
        <dbReference type="ARBA" id="ARBA00017053"/>
    </source>
</evidence>
<evidence type="ECO:0000256" key="7">
    <source>
        <dbReference type="ARBA" id="ARBA00022519"/>
    </source>
</evidence>
<dbReference type="PROSITE" id="PS50846">
    <property type="entry name" value="HMA_2"/>
    <property type="match status" value="1"/>
</dbReference>
<evidence type="ECO:0000313" key="17">
    <source>
        <dbReference type="EMBL" id="SMB81137.1"/>
    </source>
</evidence>
<dbReference type="OrthoDB" id="1493145at2"/>
<dbReference type="InterPro" id="IPR003457">
    <property type="entry name" value="Transprt_MerT"/>
</dbReference>
<dbReference type="GO" id="GO:0046872">
    <property type="term" value="F:metal ion binding"/>
    <property type="evidence" value="ECO:0007669"/>
    <property type="project" value="UniProtKB-KW"/>
</dbReference>
<name>A0A1W1UJ84_9BACT</name>
<evidence type="ECO:0000256" key="9">
    <source>
        <dbReference type="ARBA" id="ARBA00022723"/>
    </source>
</evidence>
<dbReference type="RefSeq" id="WP_084443337.1">
    <property type="nucleotide sequence ID" value="NZ_FWWW01000027.1"/>
</dbReference>
<proteinExistence type="inferred from homology"/>
<feature type="transmembrane region" description="Helical" evidence="15">
    <location>
        <begin position="106"/>
        <end position="124"/>
    </location>
</feature>
<keyword evidence="4" id="KW-0813">Transport</keyword>
<dbReference type="STRING" id="645990.SAMN00120144_3346"/>
<keyword evidence="5" id="KW-0475">Mercuric resistance</keyword>
<evidence type="ECO:0000256" key="15">
    <source>
        <dbReference type="SAM" id="Phobius"/>
    </source>
</evidence>
<sequence length="219" mass="22625">MNPSTPQSPNTSNPETSGTKSLVGAGLLAAFAASLCCITPILAVLGGIGGVASTFSWLEPFRPYLIVLTVGVLGFAWYQKLKPRPAAEIACACEEDEKPSLLQSKGFLGVVTVLAAGLLAFPYFSGSLLKNNAPVATAPARQTGQARLSIAGMSCSGCEVSVNHALNATPGVLTASTSFSEGRALVTFDQRKVSADHLAKAVTKETGYAVTKVELVPQP</sequence>
<evidence type="ECO:0000256" key="13">
    <source>
        <dbReference type="ARBA" id="ARBA00030934"/>
    </source>
</evidence>
<organism evidence="17 18">
    <name type="scientific">Hymenobacter roseosalivarius DSM 11622</name>
    <dbReference type="NCBI Taxonomy" id="645990"/>
    <lineage>
        <taxon>Bacteria</taxon>
        <taxon>Pseudomonadati</taxon>
        <taxon>Bacteroidota</taxon>
        <taxon>Cytophagia</taxon>
        <taxon>Cytophagales</taxon>
        <taxon>Hymenobacteraceae</taxon>
        <taxon>Hymenobacter</taxon>
    </lineage>
</organism>
<keyword evidence="6" id="KW-1003">Cell membrane</keyword>
<keyword evidence="7" id="KW-0997">Cell inner membrane</keyword>
<evidence type="ECO:0000256" key="14">
    <source>
        <dbReference type="ARBA" id="ARBA00045720"/>
    </source>
</evidence>
<evidence type="ECO:0000256" key="4">
    <source>
        <dbReference type="ARBA" id="ARBA00022448"/>
    </source>
</evidence>
<dbReference type="InterPro" id="IPR036163">
    <property type="entry name" value="HMA_dom_sf"/>
</dbReference>
<dbReference type="SUPFAM" id="SSF55008">
    <property type="entry name" value="HMA, heavy metal-associated domain"/>
    <property type="match status" value="1"/>
</dbReference>
<keyword evidence="10" id="KW-0476">Mercury</keyword>
<keyword evidence="12 15" id="KW-0472">Membrane</keyword>
<comment type="subcellular location">
    <subcellularLocation>
        <location evidence="1">Cell inner membrane</location>
        <topology evidence="1">Multi-pass membrane protein</topology>
    </subcellularLocation>
</comment>
<dbReference type="GO" id="GO:0005886">
    <property type="term" value="C:plasma membrane"/>
    <property type="evidence" value="ECO:0007669"/>
    <property type="project" value="UniProtKB-SubCell"/>
</dbReference>
<dbReference type="Gene3D" id="1.10.287.910">
    <property type="entry name" value="bacterial mercury transporter, merf"/>
    <property type="match status" value="1"/>
</dbReference>
<dbReference type="EMBL" id="FWWW01000027">
    <property type="protein sequence ID" value="SMB81137.1"/>
    <property type="molecule type" value="Genomic_DNA"/>
</dbReference>
<dbReference type="Pfam" id="PF00403">
    <property type="entry name" value="HMA"/>
    <property type="match status" value="1"/>
</dbReference>
<accession>A0A1W1UJ84</accession>
<feature type="transmembrane region" description="Helical" evidence="15">
    <location>
        <begin position="21"/>
        <end position="49"/>
    </location>
</feature>
<dbReference type="Proteomes" id="UP000192266">
    <property type="component" value="Unassembled WGS sequence"/>
</dbReference>
<dbReference type="InterPro" id="IPR006121">
    <property type="entry name" value="HMA_dom"/>
</dbReference>
<comment type="function">
    <text evidence="14">Involved in mercury resistance. Probably transfers a mercuric ion from the periplasmic Hg(2+)-binding protein MerP to the cytoplasmic mercuric reductase MerA.</text>
</comment>
<feature type="transmembrane region" description="Helical" evidence="15">
    <location>
        <begin position="61"/>
        <end position="78"/>
    </location>
</feature>
<evidence type="ECO:0000256" key="8">
    <source>
        <dbReference type="ARBA" id="ARBA00022692"/>
    </source>
</evidence>
<evidence type="ECO:0000256" key="1">
    <source>
        <dbReference type="ARBA" id="ARBA00004429"/>
    </source>
</evidence>
<evidence type="ECO:0000256" key="2">
    <source>
        <dbReference type="ARBA" id="ARBA00008224"/>
    </source>
</evidence>
<dbReference type="Pfam" id="PF02411">
    <property type="entry name" value="MerT"/>
    <property type="match status" value="1"/>
</dbReference>
<protein>
    <recommendedName>
        <fullName evidence="3">Mercuric transport protein MerT</fullName>
    </recommendedName>
    <alternativeName>
        <fullName evidence="13">Mercury ion transport protein</fullName>
    </alternativeName>
</protein>
<evidence type="ECO:0000256" key="5">
    <source>
        <dbReference type="ARBA" id="ARBA00022466"/>
    </source>
</evidence>
<evidence type="ECO:0000256" key="11">
    <source>
        <dbReference type="ARBA" id="ARBA00022989"/>
    </source>
</evidence>
<comment type="similarity">
    <text evidence="2">Belongs to the MerT family.</text>
</comment>
<dbReference type="Gene3D" id="3.30.70.100">
    <property type="match status" value="1"/>
</dbReference>
<evidence type="ECO:0000256" key="12">
    <source>
        <dbReference type="ARBA" id="ARBA00023136"/>
    </source>
</evidence>
<dbReference type="AlphaFoldDB" id="A0A1W1UJ84"/>